<feature type="domain" description="Nitroreductase" evidence="3">
    <location>
        <begin position="7"/>
        <end position="62"/>
    </location>
</feature>
<dbReference type="AlphaFoldDB" id="A0A6N2TTQ3"/>
<name>A0A6N2TTQ3_9FIRM</name>
<organism evidence="4">
    <name type="scientific">uncultured Anaerotruncus sp</name>
    <dbReference type="NCBI Taxonomy" id="905011"/>
    <lineage>
        <taxon>Bacteria</taxon>
        <taxon>Bacillati</taxon>
        <taxon>Bacillota</taxon>
        <taxon>Clostridia</taxon>
        <taxon>Eubacteriales</taxon>
        <taxon>Oscillospiraceae</taxon>
        <taxon>Anaerotruncus</taxon>
        <taxon>environmental samples</taxon>
    </lineage>
</organism>
<gene>
    <name evidence="4" type="ORF">AULFYP135_01599</name>
</gene>
<evidence type="ECO:0000256" key="1">
    <source>
        <dbReference type="ARBA" id="ARBA00007118"/>
    </source>
</evidence>
<evidence type="ECO:0000313" key="4">
    <source>
        <dbReference type="EMBL" id="VYT09025.1"/>
    </source>
</evidence>
<feature type="domain" description="Nitroreductase" evidence="3">
    <location>
        <begin position="70"/>
        <end position="156"/>
    </location>
</feature>
<dbReference type="InterPro" id="IPR029479">
    <property type="entry name" value="Nitroreductase"/>
</dbReference>
<sequence length="179" mass="19777">MDYFSLISQRESCRNYDPNRPVSHQQLTRCLEAARIAPSACNSQPWSFVVVNRPELSAQVAECLQGLGMNKFSENCPAFIVVVEEKATLSARLGGMVKSQEYASIDIGIATAHLVLAATEQGLSTCIMGWFHEGKLKNLLPIPKEKRIRLVIGVGYAAKEGLRPKKRKSLPEIATFLES</sequence>
<comment type="similarity">
    <text evidence="1">Belongs to the nitroreductase family.</text>
</comment>
<dbReference type="Pfam" id="PF00881">
    <property type="entry name" value="Nitroreductase"/>
    <property type="match status" value="2"/>
</dbReference>
<protein>
    <submittedName>
        <fullName evidence="4">NAD(P)H nitroreductase</fullName>
        <ecNumber evidence="4">1.-.-.-</ecNumber>
    </submittedName>
</protein>
<dbReference type="InterPro" id="IPR000415">
    <property type="entry name" value="Nitroreductase-like"/>
</dbReference>
<dbReference type="EMBL" id="CACRSL010000003">
    <property type="protein sequence ID" value="VYT09025.1"/>
    <property type="molecule type" value="Genomic_DNA"/>
</dbReference>
<dbReference type="EC" id="1.-.-.-" evidence="4"/>
<reference evidence="4" key="1">
    <citation type="submission" date="2019-11" db="EMBL/GenBank/DDBJ databases">
        <authorList>
            <person name="Feng L."/>
        </authorList>
    </citation>
    <scope>NUCLEOTIDE SEQUENCE</scope>
    <source>
        <strain evidence="4">AundefinedLFYP135</strain>
    </source>
</reference>
<dbReference type="GO" id="GO:0016491">
    <property type="term" value="F:oxidoreductase activity"/>
    <property type="evidence" value="ECO:0007669"/>
    <property type="project" value="UniProtKB-KW"/>
</dbReference>
<dbReference type="PANTHER" id="PTHR43673:SF10">
    <property type="entry name" value="NADH DEHYDROGENASE_NAD(P)H NITROREDUCTASE XCC3605-RELATED"/>
    <property type="match status" value="1"/>
</dbReference>
<dbReference type="Gene3D" id="3.40.109.10">
    <property type="entry name" value="NADH Oxidase"/>
    <property type="match status" value="1"/>
</dbReference>
<dbReference type="SUPFAM" id="SSF55469">
    <property type="entry name" value="FMN-dependent nitroreductase-like"/>
    <property type="match status" value="1"/>
</dbReference>
<accession>A0A6N2TTQ3</accession>
<dbReference type="PANTHER" id="PTHR43673">
    <property type="entry name" value="NAD(P)H NITROREDUCTASE YDGI-RELATED"/>
    <property type="match status" value="1"/>
</dbReference>
<keyword evidence="2 4" id="KW-0560">Oxidoreductase</keyword>
<evidence type="ECO:0000259" key="3">
    <source>
        <dbReference type="Pfam" id="PF00881"/>
    </source>
</evidence>
<evidence type="ECO:0000256" key="2">
    <source>
        <dbReference type="ARBA" id="ARBA00023002"/>
    </source>
</evidence>
<proteinExistence type="inferred from homology"/>